<evidence type="ECO:0000313" key="2">
    <source>
        <dbReference type="Proteomes" id="UP000224567"/>
    </source>
</evidence>
<organism evidence="1 2">
    <name type="scientific">Capsicum baccatum</name>
    <name type="common">Peruvian pepper</name>
    <dbReference type="NCBI Taxonomy" id="33114"/>
    <lineage>
        <taxon>Eukaryota</taxon>
        <taxon>Viridiplantae</taxon>
        <taxon>Streptophyta</taxon>
        <taxon>Embryophyta</taxon>
        <taxon>Tracheophyta</taxon>
        <taxon>Spermatophyta</taxon>
        <taxon>Magnoliopsida</taxon>
        <taxon>eudicotyledons</taxon>
        <taxon>Gunneridae</taxon>
        <taxon>Pentapetalae</taxon>
        <taxon>asterids</taxon>
        <taxon>lamiids</taxon>
        <taxon>Solanales</taxon>
        <taxon>Solanaceae</taxon>
        <taxon>Solanoideae</taxon>
        <taxon>Capsiceae</taxon>
        <taxon>Capsicum</taxon>
    </lineage>
</organism>
<dbReference type="EMBL" id="MLFT02000007">
    <property type="protein sequence ID" value="PHT42435.1"/>
    <property type="molecule type" value="Genomic_DNA"/>
</dbReference>
<sequence>MNRTSAPYGDMLGLMNPLSKRSLNCSFNFLSSAGVILYNGMEISWVSKRRSIPKSISLSRGTLERSLGNASGNLHAVDSDSRVRVPKLGLGLGRYGRNIP</sequence>
<accession>A0A2G2WB07</accession>
<evidence type="ECO:0000313" key="1">
    <source>
        <dbReference type="EMBL" id="PHT42435.1"/>
    </source>
</evidence>
<proteinExistence type="predicted"/>
<dbReference type="AlphaFoldDB" id="A0A2G2WB07"/>
<keyword evidence="2" id="KW-1185">Reference proteome</keyword>
<dbReference type="OrthoDB" id="10510654at2759"/>
<protein>
    <submittedName>
        <fullName evidence="1">Uncharacterized protein</fullName>
    </submittedName>
</protein>
<reference evidence="2" key="2">
    <citation type="journal article" date="2017" name="J. Anim. Genet.">
        <title>Multiple reference genome sequences of hot pepper reveal the massive evolution of plant disease resistance genes by retroduplication.</title>
        <authorList>
            <person name="Kim S."/>
            <person name="Park J."/>
            <person name="Yeom S.-I."/>
            <person name="Kim Y.-M."/>
            <person name="Seo E."/>
            <person name="Kim K.-T."/>
            <person name="Kim M.-S."/>
            <person name="Lee J.M."/>
            <person name="Cheong K."/>
            <person name="Shin H.-S."/>
            <person name="Kim S.-B."/>
            <person name="Han K."/>
            <person name="Lee J."/>
            <person name="Park M."/>
            <person name="Lee H.-A."/>
            <person name="Lee H.-Y."/>
            <person name="Lee Y."/>
            <person name="Oh S."/>
            <person name="Lee J.H."/>
            <person name="Choi E."/>
            <person name="Choi E."/>
            <person name="Lee S.E."/>
            <person name="Jeon J."/>
            <person name="Kim H."/>
            <person name="Choi G."/>
            <person name="Song H."/>
            <person name="Lee J."/>
            <person name="Lee S.-C."/>
            <person name="Kwon J.-K."/>
            <person name="Lee H.-Y."/>
            <person name="Koo N."/>
            <person name="Hong Y."/>
            <person name="Kim R.W."/>
            <person name="Kang W.-H."/>
            <person name="Huh J.H."/>
            <person name="Kang B.-C."/>
            <person name="Yang T.-J."/>
            <person name="Lee Y.-H."/>
            <person name="Bennetzen J.L."/>
            <person name="Choi D."/>
        </authorList>
    </citation>
    <scope>NUCLEOTIDE SEQUENCE [LARGE SCALE GENOMIC DNA]</scope>
    <source>
        <strain evidence="2">cv. PBC81</strain>
    </source>
</reference>
<reference evidence="1 2" key="1">
    <citation type="journal article" date="2017" name="Genome Biol.">
        <title>New reference genome sequences of hot pepper reveal the massive evolution of plant disease-resistance genes by retroduplication.</title>
        <authorList>
            <person name="Kim S."/>
            <person name="Park J."/>
            <person name="Yeom S.I."/>
            <person name="Kim Y.M."/>
            <person name="Seo E."/>
            <person name="Kim K.T."/>
            <person name="Kim M.S."/>
            <person name="Lee J.M."/>
            <person name="Cheong K."/>
            <person name="Shin H.S."/>
            <person name="Kim S.B."/>
            <person name="Han K."/>
            <person name="Lee J."/>
            <person name="Park M."/>
            <person name="Lee H.A."/>
            <person name="Lee H.Y."/>
            <person name="Lee Y."/>
            <person name="Oh S."/>
            <person name="Lee J.H."/>
            <person name="Choi E."/>
            <person name="Choi E."/>
            <person name="Lee S.E."/>
            <person name="Jeon J."/>
            <person name="Kim H."/>
            <person name="Choi G."/>
            <person name="Song H."/>
            <person name="Lee J."/>
            <person name="Lee S.C."/>
            <person name="Kwon J.K."/>
            <person name="Lee H.Y."/>
            <person name="Koo N."/>
            <person name="Hong Y."/>
            <person name="Kim R.W."/>
            <person name="Kang W.H."/>
            <person name="Huh J.H."/>
            <person name="Kang B.C."/>
            <person name="Yang T.J."/>
            <person name="Lee Y.H."/>
            <person name="Bennetzen J.L."/>
            <person name="Choi D."/>
        </authorList>
    </citation>
    <scope>NUCLEOTIDE SEQUENCE [LARGE SCALE GENOMIC DNA]</scope>
    <source>
        <strain evidence="2">cv. PBC81</strain>
    </source>
</reference>
<name>A0A2G2WB07_CAPBA</name>
<comment type="caution">
    <text evidence="1">The sequence shown here is derived from an EMBL/GenBank/DDBJ whole genome shotgun (WGS) entry which is preliminary data.</text>
</comment>
<gene>
    <name evidence="1" type="ORF">CQW23_16460</name>
</gene>
<dbReference type="Proteomes" id="UP000224567">
    <property type="component" value="Unassembled WGS sequence"/>
</dbReference>